<organism evidence="3 4">
    <name type="scientific">Parablautia intestinalis</name>
    <dbReference type="NCBI Taxonomy" id="2320100"/>
    <lineage>
        <taxon>Bacteria</taxon>
        <taxon>Bacillati</taxon>
        <taxon>Bacillota</taxon>
        <taxon>Clostridia</taxon>
        <taxon>Lachnospirales</taxon>
        <taxon>Lachnospiraceae</taxon>
        <taxon>Parablautia</taxon>
    </lineage>
</organism>
<reference evidence="3 4" key="1">
    <citation type="submission" date="2018-09" db="EMBL/GenBank/DDBJ databases">
        <title>Murine metabolic-syndrome-specific gut microbial biobank.</title>
        <authorList>
            <person name="Liu C."/>
        </authorList>
    </citation>
    <scope>NUCLEOTIDE SEQUENCE [LARGE SCALE GENOMIC DNA]</scope>
    <source>
        <strain evidence="3 4">0.1xD8-82</strain>
    </source>
</reference>
<dbReference type="InterPro" id="IPR038713">
    <property type="entry name" value="Terminase_Gp1_N_sf"/>
</dbReference>
<dbReference type="PANTHER" id="PTHR41328:SF2">
    <property type="entry name" value="TERMINASE SMALL SUBUNIT"/>
    <property type="match status" value="1"/>
</dbReference>
<dbReference type="Gene3D" id="6.10.140.2160">
    <property type="match status" value="1"/>
</dbReference>
<keyword evidence="2" id="KW-0231">Viral genome packaging</keyword>
<dbReference type="EMBL" id="RAYQ01000006">
    <property type="protein sequence ID" value="RKI92071.1"/>
    <property type="molecule type" value="Genomic_DNA"/>
</dbReference>
<dbReference type="Proteomes" id="UP000280696">
    <property type="component" value="Unassembled WGS sequence"/>
</dbReference>
<dbReference type="Pfam" id="PF03592">
    <property type="entry name" value="Terminase_2"/>
    <property type="match status" value="1"/>
</dbReference>
<dbReference type="OrthoDB" id="7358785at2"/>
<keyword evidence="1" id="KW-1188">Viral release from host cell</keyword>
<dbReference type="Gene3D" id="1.10.10.1400">
    <property type="entry name" value="Terminase, small subunit, N-terminal DNA-binding domain, HTH motif"/>
    <property type="match status" value="1"/>
</dbReference>
<dbReference type="AlphaFoldDB" id="A0A3A9AWX6"/>
<protein>
    <submittedName>
        <fullName evidence="3">Terminase small subunit</fullName>
    </submittedName>
</protein>
<evidence type="ECO:0000313" key="3">
    <source>
        <dbReference type="EMBL" id="RKI92071.1"/>
    </source>
</evidence>
<evidence type="ECO:0000313" key="4">
    <source>
        <dbReference type="Proteomes" id="UP000280696"/>
    </source>
</evidence>
<sequence>MSEKQAAFCDHYITTLNATEAAKLAGYSEKTAKAMGSENLTKPYLKEYIDLRLAELEEKRVASAEEVLQYLTRVMRGEERDQFDLDPSLQDRTKAAELLGKRYRLFVDKQEITGKLEPVTIINDIPRAPNGD</sequence>
<gene>
    <name evidence="3" type="ORF">D7V94_08360</name>
</gene>
<accession>A0A3A9AWX6</accession>
<evidence type="ECO:0000256" key="1">
    <source>
        <dbReference type="ARBA" id="ARBA00022612"/>
    </source>
</evidence>
<proteinExistence type="predicted"/>
<name>A0A3A9AWX6_9FIRM</name>
<dbReference type="InterPro" id="IPR052404">
    <property type="entry name" value="SPP1-like_terminase"/>
</dbReference>
<evidence type="ECO:0000256" key="2">
    <source>
        <dbReference type="ARBA" id="ARBA00023219"/>
    </source>
</evidence>
<dbReference type="InterPro" id="IPR005335">
    <property type="entry name" value="Terminase_ssu"/>
</dbReference>
<dbReference type="PANTHER" id="PTHR41328">
    <property type="entry name" value="TERMINASE SMALL SUBUNIT-RELATED"/>
    <property type="match status" value="1"/>
</dbReference>
<comment type="caution">
    <text evidence="3">The sequence shown here is derived from an EMBL/GenBank/DDBJ whole genome shotgun (WGS) entry which is preliminary data.</text>
</comment>
<dbReference type="GO" id="GO:0051276">
    <property type="term" value="P:chromosome organization"/>
    <property type="evidence" value="ECO:0007669"/>
    <property type="project" value="InterPro"/>
</dbReference>
<keyword evidence="4" id="KW-1185">Reference proteome</keyword>